<reference evidence="2 3" key="1">
    <citation type="submission" date="2020-08" db="EMBL/GenBank/DDBJ databases">
        <title>A Genomic Blueprint of the Chicken Gut Microbiome.</title>
        <authorList>
            <person name="Gilroy R."/>
            <person name="Ravi A."/>
            <person name="Getino M."/>
            <person name="Pursley I."/>
            <person name="Horton D.L."/>
            <person name="Alikhan N.-F."/>
            <person name="Baker D."/>
            <person name="Gharbi K."/>
            <person name="Hall N."/>
            <person name="Watson M."/>
            <person name="Adriaenssens E.M."/>
            <person name="Foster-Nyarko E."/>
            <person name="Jarju S."/>
            <person name="Secka A."/>
            <person name="Antonio M."/>
            <person name="Oren A."/>
            <person name="Chaudhuri R."/>
            <person name="La Ragione R.M."/>
            <person name="Hildebrand F."/>
            <person name="Pallen M.J."/>
        </authorList>
    </citation>
    <scope>NUCLEOTIDE SEQUENCE [LARGE SCALE GENOMIC DNA]</scope>
    <source>
        <strain evidence="2 3">Sa3CVN1</strain>
    </source>
</reference>
<name>A0ABR8PSG2_9CLOT</name>
<proteinExistence type="predicted"/>
<accession>A0ABR8PSG2</accession>
<feature type="transmembrane region" description="Helical" evidence="1">
    <location>
        <begin position="7"/>
        <end position="23"/>
    </location>
</feature>
<feature type="transmembrane region" description="Helical" evidence="1">
    <location>
        <begin position="35"/>
        <end position="53"/>
    </location>
</feature>
<keyword evidence="1" id="KW-1133">Transmembrane helix</keyword>
<protein>
    <submittedName>
        <fullName evidence="2">Uncharacterized protein</fullName>
    </submittedName>
</protein>
<organism evidence="2 3">
    <name type="scientific">Clostridium cibarium</name>
    <dbReference type="NCBI Taxonomy" id="2762247"/>
    <lineage>
        <taxon>Bacteria</taxon>
        <taxon>Bacillati</taxon>
        <taxon>Bacillota</taxon>
        <taxon>Clostridia</taxon>
        <taxon>Eubacteriales</taxon>
        <taxon>Clostridiaceae</taxon>
        <taxon>Clostridium</taxon>
    </lineage>
</organism>
<comment type="caution">
    <text evidence="2">The sequence shown here is derived from an EMBL/GenBank/DDBJ whole genome shotgun (WGS) entry which is preliminary data.</text>
</comment>
<evidence type="ECO:0000313" key="2">
    <source>
        <dbReference type="EMBL" id="MBD7911034.1"/>
    </source>
</evidence>
<keyword evidence="1" id="KW-0472">Membrane</keyword>
<dbReference type="EMBL" id="JACSRA010000008">
    <property type="protein sequence ID" value="MBD7911034.1"/>
    <property type="molecule type" value="Genomic_DNA"/>
</dbReference>
<keyword evidence="3" id="KW-1185">Reference proteome</keyword>
<dbReference type="Proteomes" id="UP000627781">
    <property type="component" value="Unassembled WGS sequence"/>
</dbReference>
<keyword evidence="1" id="KW-0812">Transmembrane</keyword>
<gene>
    <name evidence="2" type="ORF">H9661_06670</name>
</gene>
<dbReference type="RefSeq" id="WP_191767985.1">
    <property type="nucleotide sequence ID" value="NZ_JACSRA010000008.1"/>
</dbReference>
<evidence type="ECO:0000256" key="1">
    <source>
        <dbReference type="SAM" id="Phobius"/>
    </source>
</evidence>
<sequence length="59" mass="6450">MKKISSYLNAIGFSLIIILMVINENKADESIFNSGALGLIILILGICMAIINIKRIISK</sequence>
<evidence type="ECO:0000313" key="3">
    <source>
        <dbReference type="Proteomes" id="UP000627781"/>
    </source>
</evidence>